<evidence type="ECO:0000256" key="2">
    <source>
        <dbReference type="ARBA" id="ARBA00022490"/>
    </source>
</evidence>
<dbReference type="PANTHER" id="PTHR23402:SF1">
    <property type="entry name" value="PYROGLUTAMYL-PEPTIDASE I"/>
    <property type="match status" value="1"/>
</dbReference>
<keyword evidence="7" id="KW-1185">Reference proteome</keyword>
<dbReference type="GO" id="GO:0005829">
    <property type="term" value="C:cytosol"/>
    <property type="evidence" value="ECO:0007669"/>
    <property type="project" value="InterPro"/>
</dbReference>
<evidence type="ECO:0000256" key="4">
    <source>
        <dbReference type="ARBA" id="ARBA00022801"/>
    </source>
</evidence>
<evidence type="ECO:0008006" key="8">
    <source>
        <dbReference type="Google" id="ProtNLM"/>
    </source>
</evidence>
<dbReference type="InterPro" id="IPR016125">
    <property type="entry name" value="Peptidase_C15-like"/>
</dbReference>
<keyword evidence="2" id="KW-0963">Cytoplasm</keyword>
<protein>
    <recommendedName>
        <fullName evidence="8">Pyroglutamyl-peptidase I</fullName>
    </recommendedName>
</protein>
<dbReference type="InterPro" id="IPR000816">
    <property type="entry name" value="Peptidase_C15"/>
</dbReference>
<keyword evidence="4" id="KW-0378">Hydrolase</keyword>
<evidence type="ECO:0000313" key="7">
    <source>
        <dbReference type="Proteomes" id="UP000820818"/>
    </source>
</evidence>
<dbReference type="InterPro" id="IPR036440">
    <property type="entry name" value="Peptidase_C15-like_sf"/>
</dbReference>
<accession>A0AAD5LJ44</accession>
<gene>
    <name evidence="6" type="ORF">GHT06_011130</name>
</gene>
<dbReference type="GO" id="GO:0016920">
    <property type="term" value="F:pyroglutamyl-peptidase activity"/>
    <property type="evidence" value="ECO:0007669"/>
    <property type="project" value="InterPro"/>
</dbReference>
<dbReference type="Proteomes" id="UP000820818">
    <property type="component" value="Linkage Group LG2"/>
</dbReference>
<evidence type="ECO:0000256" key="3">
    <source>
        <dbReference type="ARBA" id="ARBA00022670"/>
    </source>
</evidence>
<comment type="similarity">
    <text evidence="1">Belongs to the peptidase C15 family.</text>
</comment>
<dbReference type="PANTHER" id="PTHR23402">
    <property type="entry name" value="PROTEASE FAMILY C15 PYROGLUTAMYL-PEPTIDASE I-RELATED"/>
    <property type="match status" value="1"/>
</dbReference>
<dbReference type="PRINTS" id="PR00706">
    <property type="entry name" value="PYROGLUPTASE"/>
</dbReference>
<dbReference type="CDD" id="cd00501">
    <property type="entry name" value="Peptidase_C15"/>
    <property type="match status" value="1"/>
</dbReference>
<dbReference type="EMBL" id="WJBH02000002">
    <property type="protein sequence ID" value="KAI9563666.1"/>
    <property type="molecule type" value="Genomic_DNA"/>
</dbReference>
<keyword evidence="5" id="KW-0788">Thiol protease</keyword>
<sequence length="216" mass="23658">MGSNEEVPACKETVLVTGFGPFGVHKINASMEAVKLLPSLDLERDLGIQLVTKEIPVDYGYVKTQIPQLWELYKPKLVVHVGVSGMAQELTLETQAFNNGYGSLDIKGCVPEGGVCVEGSPDRLESAIDMRKICQNVNDSTCDVVSCISTDPGRYLCDFVFYSSLHVDRSRVAFVHVPVLDKPYSALQLAQGLKLAIAGMLAQVRENDCYLKKAEM</sequence>
<evidence type="ECO:0000256" key="5">
    <source>
        <dbReference type="ARBA" id="ARBA00022807"/>
    </source>
</evidence>
<dbReference type="Pfam" id="PF01470">
    <property type="entry name" value="Peptidase_C15"/>
    <property type="match status" value="1"/>
</dbReference>
<organism evidence="6 7">
    <name type="scientific">Daphnia sinensis</name>
    <dbReference type="NCBI Taxonomy" id="1820382"/>
    <lineage>
        <taxon>Eukaryota</taxon>
        <taxon>Metazoa</taxon>
        <taxon>Ecdysozoa</taxon>
        <taxon>Arthropoda</taxon>
        <taxon>Crustacea</taxon>
        <taxon>Branchiopoda</taxon>
        <taxon>Diplostraca</taxon>
        <taxon>Cladocera</taxon>
        <taxon>Anomopoda</taxon>
        <taxon>Daphniidae</taxon>
        <taxon>Daphnia</taxon>
        <taxon>Daphnia similis group</taxon>
    </lineage>
</organism>
<evidence type="ECO:0000313" key="6">
    <source>
        <dbReference type="EMBL" id="KAI9563666.1"/>
    </source>
</evidence>
<reference evidence="6 7" key="1">
    <citation type="submission" date="2022-05" db="EMBL/GenBank/DDBJ databases">
        <title>A multi-omics perspective on studying reproductive biology in Daphnia sinensis.</title>
        <authorList>
            <person name="Jia J."/>
        </authorList>
    </citation>
    <scope>NUCLEOTIDE SEQUENCE [LARGE SCALE GENOMIC DNA]</scope>
    <source>
        <strain evidence="6 7">WSL</strain>
    </source>
</reference>
<dbReference type="FunFam" id="3.40.630.20:FF:000008">
    <property type="entry name" value="Pyroglutamyl-peptidase 1"/>
    <property type="match status" value="1"/>
</dbReference>
<dbReference type="AlphaFoldDB" id="A0AAD5LJ44"/>
<dbReference type="SUPFAM" id="SSF53182">
    <property type="entry name" value="Pyrrolidone carboxyl peptidase (pyroglutamate aminopeptidase)"/>
    <property type="match status" value="1"/>
</dbReference>
<dbReference type="GO" id="GO:0006508">
    <property type="term" value="P:proteolysis"/>
    <property type="evidence" value="ECO:0007669"/>
    <property type="project" value="UniProtKB-KW"/>
</dbReference>
<comment type="caution">
    <text evidence="6">The sequence shown here is derived from an EMBL/GenBank/DDBJ whole genome shotgun (WGS) entry which is preliminary data.</text>
</comment>
<dbReference type="PIRSF" id="PIRSF015592">
    <property type="entry name" value="Prld-crbxl_pptds"/>
    <property type="match status" value="1"/>
</dbReference>
<dbReference type="Gene3D" id="3.40.630.20">
    <property type="entry name" value="Peptidase C15, pyroglutamyl peptidase I-like"/>
    <property type="match status" value="1"/>
</dbReference>
<keyword evidence="3" id="KW-0645">Protease</keyword>
<name>A0AAD5LJ44_9CRUS</name>
<proteinExistence type="inferred from homology"/>
<evidence type="ECO:0000256" key="1">
    <source>
        <dbReference type="ARBA" id="ARBA00006641"/>
    </source>
</evidence>